<evidence type="ECO:0000313" key="9">
    <source>
        <dbReference type="Proteomes" id="UP000005481"/>
    </source>
</evidence>
<dbReference type="HOGENOM" id="CLU_089580_1_2_9"/>
<dbReference type="EMBL" id="AGCJ01000044">
    <property type="protein sequence ID" value="EHM40616.1"/>
    <property type="molecule type" value="Genomic_DNA"/>
</dbReference>
<accession>G9YHR0</accession>
<dbReference type="InterPro" id="IPR051094">
    <property type="entry name" value="Diverse_Catalytic_Enzymes"/>
</dbReference>
<dbReference type="GO" id="GO:0046872">
    <property type="term" value="F:metal ion binding"/>
    <property type="evidence" value="ECO:0007669"/>
    <property type="project" value="UniProtKB-KW"/>
</dbReference>
<evidence type="ECO:0000256" key="2">
    <source>
        <dbReference type="ARBA" id="ARBA00022723"/>
    </source>
</evidence>
<comment type="catalytic activity">
    <reaction evidence="6">
        <text>P(1),P(4)-bis(5'-adenosyl) tetraphosphate + H2O = 2 ADP + 2 H(+)</text>
        <dbReference type="Rhea" id="RHEA:24252"/>
        <dbReference type="ChEBI" id="CHEBI:15377"/>
        <dbReference type="ChEBI" id="CHEBI:15378"/>
        <dbReference type="ChEBI" id="CHEBI:58141"/>
        <dbReference type="ChEBI" id="CHEBI:456216"/>
        <dbReference type="EC" id="3.6.1.41"/>
    </reaction>
</comment>
<sequence>MIFDKGFTEKLKLDMAERLSPKRYKHTLGVAAAAVKLAHIYGLDEEKAEVAGLLHDAEKEAGLEEMQSLADSLYADSLDPEIMEQANLLHGYAAAAYAVLKYNILDKEIVDAIAHHTTGAKEMKPLEKVIFMADYIEENRDFPGVGTLREIAFKDLDRAVLAGYDMTISYLLQEEKTIFTGTVVNRNALLNEMRRCRGK</sequence>
<dbReference type="Proteomes" id="UP000005481">
    <property type="component" value="Unassembled WGS sequence"/>
</dbReference>
<keyword evidence="2" id="KW-0479">Metal-binding</keyword>
<dbReference type="InterPro" id="IPR006674">
    <property type="entry name" value="HD_domain"/>
</dbReference>
<dbReference type="RefSeq" id="WP_006790170.1">
    <property type="nucleotide sequence ID" value="NZ_JH417588.1"/>
</dbReference>
<dbReference type="InterPro" id="IPR005249">
    <property type="entry name" value="YqeK"/>
</dbReference>
<reference evidence="8 9" key="1">
    <citation type="submission" date="2011-08" db="EMBL/GenBank/DDBJ databases">
        <authorList>
            <person name="Weinstock G."/>
            <person name="Sodergren E."/>
            <person name="Clifton S."/>
            <person name="Fulton L."/>
            <person name="Fulton B."/>
            <person name="Courtney L."/>
            <person name="Fronick C."/>
            <person name="Harrison M."/>
            <person name="Strong C."/>
            <person name="Farmer C."/>
            <person name="Delahaunty K."/>
            <person name="Markovic C."/>
            <person name="Hall O."/>
            <person name="Minx P."/>
            <person name="Tomlinson C."/>
            <person name="Mitreva M."/>
            <person name="Hou S."/>
            <person name="Chen J."/>
            <person name="Wollam A."/>
            <person name="Pepin K.H."/>
            <person name="Johnson M."/>
            <person name="Bhonagiri V."/>
            <person name="Zhang X."/>
            <person name="Suruliraj S."/>
            <person name="Warren W."/>
            <person name="Chinwalla A."/>
            <person name="Mardis E.R."/>
            <person name="Wilson R.K."/>
        </authorList>
    </citation>
    <scope>NUCLEOTIDE SEQUENCE [LARGE SCALE GENOMIC DNA]</scope>
    <source>
        <strain evidence="8 9">F0357</strain>
    </source>
</reference>
<dbReference type="GO" id="GO:0008803">
    <property type="term" value="F:bis(5'-nucleosyl)-tetraphosphatase (symmetrical) activity"/>
    <property type="evidence" value="ECO:0007669"/>
    <property type="project" value="UniProtKB-EC"/>
</dbReference>
<dbReference type="GO" id="GO:0000166">
    <property type="term" value="F:nucleotide binding"/>
    <property type="evidence" value="ECO:0007669"/>
    <property type="project" value="UniProtKB-KW"/>
</dbReference>
<comment type="caution">
    <text evidence="8">The sequence shown here is derived from an EMBL/GenBank/DDBJ whole genome shotgun (WGS) entry which is preliminary data.</text>
</comment>
<dbReference type="Pfam" id="PF01966">
    <property type="entry name" value="HD"/>
    <property type="match status" value="1"/>
</dbReference>
<dbReference type="PANTHER" id="PTHR35795">
    <property type="entry name" value="SLR1885 PROTEIN"/>
    <property type="match status" value="1"/>
</dbReference>
<dbReference type="CDD" id="cd00077">
    <property type="entry name" value="HDc"/>
    <property type="match status" value="1"/>
</dbReference>
<evidence type="ECO:0000313" key="8">
    <source>
        <dbReference type="EMBL" id="EHM40616.1"/>
    </source>
</evidence>
<dbReference type="NCBIfam" id="TIGR00488">
    <property type="entry name" value="bis(5'-nucleosyl)-tetraphosphatase (symmetrical) YqeK"/>
    <property type="match status" value="1"/>
</dbReference>
<protein>
    <recommendedName>
        <fullName evidence="1">bis(5'-nucleosyl)-tetraphosphatase (symmetrical)</fullName>
        <ecNumber evidence="1">3.6.1.41</ecNumber>
    </recommendedName>
</protein>
<keyword evidence="9" id="KW-1185">Reference proteome</keyword>
<evidence type="ECO:0000256" key="4">
    <source>
        <dbReference type="ARBA" id="ARBA00022801"/>
    </source>
</evidence>
<evidence type="ECO:0000256" key="5">
    <source>
        <dbReference type="ARBA" id="ARBA00023004"/>
    </source>
</evidence>
<keyword evidence="5" id="KW-0408">Iron</keyword>
<dbReference type="AlphaFoldDB" id="G9YHR0"/>
<dbReference type="SMART" id="SM00471">
    <property type="entry name" value="HDc"/>
    <property type="match status" value="1"/>
</dbReference>
<gene>
    <name evidence="8" type="ORF">HMPREF0080_01194</name>
</gene>
<evidence type="ECO:0000259" key="7">
    <source>
        <dbReference type="SMART" id="SM00471"/>
    </source>
</evidence>
<keyword evidence="4 8" id="KW-0378">Hydrolase</keyword>
<dbReference type="PATRIC" id="fig|861450.3.peg.1112"/>
<dbReference type="Gene3D" id="1.10.3210.10">
    <property type="entry name" value="Hypothetical protein af1432"/>
    <property type="match status" value="1"/>
</dbReference>
<evidence type="ECO:0000256" key="1">
    <source>
        <dbReference type="ARBA" id="ARBA00012506"/>
    </source>
</evidence>
<dbReference type="eggNOG" id="COG1713">
    <property type="taxonomic scope" value="Bacteria"/>
</dbReference>
<dbReference type="InterPro" id="IPR003607">
    <property type="entry name" value="HD/PDEase_dom"/>
</dbReference>
<evidence type="ECO:0000256" key="6">
    <source>
        <dbReference type="ARBA" id="ARBA00049417"/>
    </source>
</evidence>
<organism evidence="8 9">
    <name type="scientific">Anaeroglobus geminatus F0357</name>
    <dbReference type="NCBI Taxonomy" id="861450"/>
    <lineage>
        <taxon>Bacteria</taxon>
        <taxon>Bacillati</taxon>
        <taxon>Bacillota</taxon>
        <taxon>Negativicutes</taxon>
        <taxon>Veillonellales</taxon>
        <taxon>Veillonellaceae</taxon>
        <taxon>Anaeroglobus</taxon>
    </lineage>
</organism>
<dbReference type="PANTHER" id="PTHR35795:SF1">
    <property type="entry name" value="BIS(5'-NUCLEOSYL)-TETRAPHOSPHATASE, SYMMETRICAL"/>
    <property type="match status" value="1"/>
</dbReference>
<name>G9YHR0_9FIRM</name>
<dbReference type="EC" id="3.6.1.41" evidence="1"/>
<dbReference type="SUPFAM" id="SSF109604">
    <property type="entry name" value="HD-domain/PDEase-like"/>
    <property type="match status" value="1"/>
</dbReference>
<dbReference type="STRING" id="861450.HMPREF0080_01194"/>
<keyword evidence="3" id="KW-0547">Nucleotide-binding</keyword>
<proteinExistence type="predicted"/>
<feature type="domain" description="HD/PDEase" evidence="7">
    <location>
        <begin position="19"/>
        <end position="148"/>
    </location>
</feature>
<evidence type="ECO:0000256" key="3">
    <source>
        <dbReference type="ARBA" id="ARBA00022741"/>
    </source>
</evidence>